<organism evidence="1 2">
    <name type="scientific">Waterburya agarophytonicola KI4</name>
    <dbReference type="NCBI Taxonomy" id="2874699"/>
    <lineage>
        <taxon>Bacteria</taxon>
        <taxon>Bacillati</taxon>
        <taxon>Cyanobacteriota</taxon>
        <taxon>Cyanophyceae</taxon>
        <taxon>Pleurocapsales</taxon>
        <taxon>Hyellaceae</taxon>
        <taxon>Waterburya</taxon>
        <taxon>Waterburya agarophytonicola</taxon>
    </lineage>
</organism>
<evidence type="ECO:0000313" key="1">
    <source>
        <dbReference type="EMBL" id="MCC0178079.1"/>
    </source>
</evidence>
<proteinExistence type="predicted"/>
<comment type="caution">
    <text evidence="1">The sequence shown here is derived from an EMBL/GenBank/DDBJ whole genome shotgun (WGS) entry which is preliminary data.</text>
</comment>
<keyword evidence="2" id="KW-1185">Reference proteome</keyword>
<dbReference type="EMBL" id="JADWDC010000034">
    <property type="protein sequence ID" value="MCC0178079.1"/>
    <property type="molecule type" value="Genomic_DNA"/>
</dbReference>
<name>A0A964FI20_9CYAN</name>
<reference evidence="1" key="1">
    <citation type="journal article" date="2021" name="Antonie Van Leeuwenhoek">
        <title>Draft genome and description of Waterburya agarophytonicola gen. nov. sp. nov. (Pleurocapsales, Cyanobacteria): a seaweed symbiont.</title>
        <authorList>
            <person name="Bonthond G."/>
            <person name="Shalygin S."/>
            <person name="Bayer T."/>
            <person name="Weinberger F."/>
        </authorList>
    </citation>
    <scope>NUCLEOTIDE SEQUENCE</scope>
    <source>
        <strain evidence="1">KI4</strain>
    </source>
</reference>
<accession>A0A964FI20</accession>
<gene>
    <name evidence="1" type="ORF">I4641_13925</name>
</gene>
<sequence length="178" mass="19729">MSFVDDDQRGEYMLIDTKNGKILVNEIAYRIIGEKAPRELPSYVTIRDQYFADPESFIHTNFLDTVEAEDEELASGAADVIMLLTKAVFPIVTPILSYVLDAVADALKEEGAKQASDYLRSLFKDKTPKPIFTQAQLEVIASTIQDIAKTEADRLGLEQSQAQTVSDSVIARLALAKK</sequence>
<evidence type="ECO:0000313" key="2">
    <source>
        <dbReference type="Proteomes" id="UP000729733"/>
    </source>
</evidence>
<dbReference type="Proteomes" id="UP000729733">
    <property type="component" value="Unassembled WGS sequence"/>
</dbReference>
<dbReference type="RefSeq" id="WP_229641145.1">
    <property type="nucleotide sequence ID" value="NZ_JADWDC010000034.1"/>
</dbReference>
<protein>
    <submittedName>
        <fullName evidence="1">Uncharacterized protein</fullName>
    </submittedName>
</protein>
<dbReference type="AlphaFoldDB" id="A0A964FI20"/>